<feature type="domain" description="DUF7587" evidence="3">
    <location>
        <begin position="42"/>
        <end position="204"/>
    </location>
</feature>
<gene>
    <name evidence="4" type="ORF">PHACADRAFT_183639</name>
</gene>
<sequence>MSSVFSPTTALSPATEANYANALPQYGFGPQVTFDGLVSGNPFLFRVYTPHGHPPQYESSDPYFVGAKYDDAFASATFRSRGPEPTSSRTSAACTYADVIQHLDWTRRSESPYISTSFSFAWAIWEAIRRYHNGVKHDVEIAVIDARAIADHAITAVELLMKASPKERHRDHWKWYRYALESQDVLVWGHIPGDAVLASIPLLQILGKLPSYFLYHDIADAKDSPLFKLGWDFTKKKPSYRQFCQAITDRFMQMSVDRRLRDTTAGSVRLALALLRPHFHQHISDDFTTATQRVFELSYVIAQWPGQWWTREHPEIPDLVRCVVHMIGEEMREARRVQALADATKMQDIVGGLEQLAQAHEARGSRDGSRPPRKVLANISLSPLPSPSPTLPPSPASSDLKRHFRLGSVDIITDDMREAKGTQTDAELPREEVVVPQERAEELPRPAPKASPPFVQATYTHRAMDAFARTTSCFLTGLLVGSFITLCVLAPDRRPIMHHLT</sequence>
<dbReference type="Pfam" id="PF24494">
    <property type="entry name" value="DUF7587"/>
    <property type="match status" value="1"/>
</dbReference>
<keyword evidence="2" id="KW-0472">Membrane</keyword>
<feature type="compositionally biased region" description="Basic and acidic residues" evidence="1">
    <location>
        <begin position="360"/>
        <end position="370"/>
    </location>
</feature>
<dbReference type="GeneID" id="18910162"/>
<dbReference type="HOGENOM" id="CLU_028548_0_0_1"/>
<reference evidence="4 5" key="1">
    <citation type="journal article" date="2012" name="BMC Genomics">
        <title>Comparative genomics of the white-rot fungi, Phanerochaete carnosa and P. chrysosporium, to elucidate the genetic basis of the distinct wood types they colonize.</title>
        <authorList>
            <person name="Suzuki H."/>
            <person name="MacDonald J."/>
            <person name="Syed K."/>
            <person name="Salamov A."/>
            <person name="Hori C."/>
            <person name="Aerts A."/>
            <person name="Henrissat B."/>
            <person name="Wiebenga A."/>
            <person name="vanKuyk P.A."/>
            <person name="Barry K."/>
            <person name="Lindquist E."/>
            <person name="LaButti K."/>
            <person name="Lapidus A."/>
            <person name="Lucas S."/>
            <person name="Coutinho P."/>
            <person name="Gong Y."/>
            <person name="Samejima M."/>
            <person name="Mahadevan R."/>
            <person name="Abou-Zaid M."/>
            <person name="de Vries R.P."/>
            <person name="Igarashi K."/>
            <person name="Yadav J.S."/>
            <person name="Grigoriev I.V."/>
            <person name="Master E.R."/>
        </authorList>
    </citation>
    <scope>NUCLEOTIDE SEQUENCE [LARGE SCALE GENOMIC DNA]</scope>
    <source>
        <strain evidence="4 5">HHB-10118-sp</strain>
    </source>
</reference>
<dbReference type="InParanoid" id="K5X2S5"/>
<keyword evidence="5" id="KW-1185">Reference proteome</keyword>
<organism evidence="4 5">
    <name type="scientific">Phanerochaete carnosa (strain HHB-10118-sp)</name>
    <name type="common">White-rot fungus</name>
    <name type="synonym">Peniophora carnosa</name>
    <dbReference type="NCBI Taxonomy" id="650164"/>
    <lineage>
        <taxon>Eukaryota</taxon>
        <taxon>Fungi</taxon>
        <taxon>Dikarya</taxon>
        <taxon>Basidiomycota</taxon>
        <taxon>Agaricomycotina</taxon>
        <taxon>Agaricomycetes</taxon>
        <taxon>Polyporales</taxon>
        <taxon>Phanerochaetaceae</taxon>
        <taxon>Phanerochaete</taxon>
    </lineage>
</organism>
<proteinExistence type="predicted"/>
<evidence type="ECO:0000256" key="2">
    <source>
        <dbReference type="SAM" id="Phobius"/>
    </source>
</evidence>
<dbReference type="OrthoDB" id="3359845at2759"/>
<evidence type="ECO:0000313" key="4">
    <source>
        <dbReference type="EMBL" id="EKM57112.1"/>
    </source>
</evidence>
<dbReference type="KEGG" id="pco:PHACADRAFT_183639"/>
<dbReference type="RefSeq" id="XP_007394937.1">
    <property type="nucleotide sequence ID" value="XM_007394875.1"/>
</dbReference>
<accession>K5X2S5</accession>
<dbReference type="EMBL" id="JH930471">
    <property type="protein sequence ID" value="EKM57112.1"/>
    <property type="molecule type" value="Genomic_DNA"/>
</dbReference>
<evidence type="ECO:0000259" key="3">
    <source>
        <dbReference type="Pfam" id="PF24494"/>
    </source>
</evidence>
<protein>
    <recommendedName>
        <fullName evidence="3">DUF7587 domain-containing protein</fullName>
    </recommendedName>
</protein>
<evidence type="ECO:0000313" key="5">
    <source>
        <dbReference type="Proteomes" id="UP000008370"/>
    </source>
</evidence>
<feature type="transmembrane region" description="Helical" evidence="2">
    <location>
        <begin position="474"/>
        <end position="491"/>
    </location>
</feature>
<dbReference type="AlphaFoldDB" id="K5X2S5"/>
<dbReference type="Proteomes" id="UP000008370">
    <property type="component" value="Unassembled WGS sequence"/>
</dbReference>
<keyword evidence="2" id="KW-1133">Transmembrane helix</keyword>
<dbReference type="STRING" id="650164.K5X2S5"/>
<name>K5X2S5_PHACS</name>
<dbReference type="InterPro" id="IPR056009">
    <property type="entry name" value="DUF7587"/>
</dbReference>
<evidence type="ECO:0000256" key="1">
    <source>
        <dbReference type="SAM" id="MobiDB-lite"/>
    </source>
</evidence>
<keyword evidence="2" id="KW-0812">Transmembrane</keyword>
<feature type="compositionally biased region" description="Pro residues" evidence="1">
    <location>
        <begin position="384"/>
        <end position="395"/>
    </location>
</feature>
<feature type="region of interest" description="Disordered" evidence="1">
    <location>
        <begin position="358"/>
        <end position="400"/>
    </location>
</feature>